<name>A0A511XHH8_9PROT</name>
<accession>A0A511XHH8</accession>
<reference evidence="10 11" key="1">
    <citation type="submission" date="2019-07" db="EMBL/GenBank/DDBJ databases">
        <title>Whole genome shotgun sequence of Acetobacter oeni NBRC 105207.</title>
        <authorList>
            <person name="Hosoyama A."/>
            <person name="Uohara A."/>
            <person name="Ohji S."/>
            <person name="Ichikawa N."/>
        </authorList>
    </citation>
    <scope>NUCLEOTIDE SEQUENCE [LARGE SCALE GENOMIC DNA]</scope>
    <source>
        <strain evidence="10 11">NBRC 105207</strain>
    </source>
</reference>
<evidence type="ECO:0000256" key="3">
    <source>
        <dbReference type="ARBA" id="ARBA00022475"/>
    </source>
</evidence>
<keyword evidence="6" id="KW-1133">Transmembrane helix</keyword>
<evidence type="ECO:0000313" key="11">
    <source>
        <dbReference type="Proteomes" id="UP000321746"/>
    </source>
</evidence>
<evidence type="ECO:0000259" key="9">
    <source>
        <dbReference type="Pfam" id="PF02397"/>
    </source>
</evidence>
<keyword evidence="5" id="KW-0812">Transmembrane</keyword>
<evidence type="ECO:0000256" key="1">
    <source>
        <dbReference type="ARBA" id="ARBA00004236"/>
    </source>
</evidence>
<comment type="caution">
    <text evidence="10">The sequence shown here is derived from an EMBL/GenBank/DDBJ whole genome shotgun (WGS) entry which is preliminary data.</text>
</comment>
<dbReference type="PANTHER" id="PTHR30576">
    <property type="entry name" value="COLANIC BIOSYNTHESIS UDP-GLUCOSE LIPID CARRIER TRANSFERASE"/>
    <property type="match status" value="1"/>
</dbReference>
<dbReference type="GO" id="GO:0005886">
    <property type="term" value="C:plasma membrane"/>
    <property type="evidence" value="ECO:0007669"/>
    <property type="project" value="UniProtKB-SubCell"/>
</dbReference>
<sequence>MSNSDQVLAEHLASNPEAAREWLASRKLTRDPRVTRIGKFLRRTSLDELPQLLNVLCAEMSLVGPRPVVQEELRYYGQNLYYYETVRPGITGLWQISGRSDTSYDDRVALDTRYVREWSLWLDLVILVRTLPAVLSQRGAR</sequence>
<comment type="subcellular location">
    <subcellularLocation>
        <location evidence="1">Cell membrane</location>
    </subcellularLocation>
</comment>
<dbReference type="InterPro" id="IPR003362">
    <property type="entry name" value="Bact_transf"/>
</dbReference>
<keyword evidence="3" id="KW-1003">Cell membrane</keyword>
<evidence type="ECO:0000256" key="7">
    <source>
        <dbReference type="ARBA" id="ARBA00023136"/>
    </source>
</evidence>
<feature type="domain" description="Bacterial sugar transferase" evidence="9">
    <location>
        <begin position="24"/>
        <end position="135"/>
    </location>
</feature>
<organism evidence="10 11">
    <name type="scientific">Acetobacter oeni</name>
    <dbReference type="NCBI Taxonomy" id="304077"/>
    <lineage>
        <taxon>Bacteria</taxon>
        <taxon>Pseudomonadati</taxon>
        <taxon>Pseudomonadota</taxon>
        <taxon>Alphaproteobacteria</taxon>
        <taxon>Acetobacterales</taxon>
        <taxon>Acetobacteraceae</taxon>
        <taxon>Acetobacter</taxon>
    </lineage>
</organism>
<evidence type="ECO:0000256" key="8">
    <source>
        <dbReference type="ARBA" id="ARBA00023169"/>
    </source>
</evidence>
<evidence type="ECO:0000313" key="10">
    <source>
        <dbReference type="EMBL" id="GEN62408.1"/>
    </source>
</evidence>
<evidence type="ECO:0000256" key="2">
    <source>
        <dbReference type="ARBA" id="ARBA00006464"/>
    </source>
</evidence>
<evidence type="ECO:0000256" key="4">
    <source>
        <dbReference type="ARBA" id="ARBA00022679"/>
    </source>
</evidence>
<evidence type="ECO:0000256" key="6">
    <source>
        <dbReference type="ARBA" id="ARBA00022989"/>
    </source>
</evidence>
<dbReference type="GO" id="GO:0016780">
    <property type="term" value="F:phosphotransferase activity, for other substituted phosphate groups"/>
    <property type="evidence" value="ECO:0007669"/>
    <property type="project" value="TreeGrafter"/>
</dbReference>
<protein>
    <recommendedName>
        <fullName evidence="9">Bacterial sugar transferase domain-containing protein</fullName>
    </recommendedName>
</protein>
<dbReference type="AlphaFoldDB" id="A0A511XHH8"/>
<dbReference type="PANTHER" id="PTHR30576:SF4">
    <property type="entry name" value="UNDECAPRENYL-PHOSPHATE GALACTOSE PHOSPHOTRANSFERASE"/>
    <property type="match status" value="1"/>
</dbReference>
<evidence type="ECO:0000256" key="5">
    <source>
        <dbReference type="ARBA" id="ARBA00022692"/>
    </source>
</evidence>
<keyword evidence="4" id="KW-0808">Transferase</keyword>
<dbReference type="GO" id="GO:0000271">
    <property type="term" value="P:polysaccharide biosynthetic process"/>
    <property type="evidence" value="ECO:0007669"/>
    <property type="project" value="UniProtKB-KW"/>
</dbReference>
<keyword evidence="8" id="KW-0270">Exopolysaccharide synthesis</keyword>
<gene>
    <name evidence="10" type="ORF">AOE01nite_06320</name>
</gene>
<comment type="similarity">
    <text evidence="2">Belongs to the bacterial sugar transferase family.</text>
</comment>
<keyword evidence="11" id="KW-1185">Reference proteome</keyword>
<dbReference type="Proteomes" id="UP000321746">
    <property type="component" value="Unassembled WGS sequence"/>
</dbReference>
<keyword evidence="7" id="KW-0472">Membrane</keyword>
<dbReference type="Pfam" id="PF02397">
    <property type="entry name" value="Bac_transf"/>
    <property type="match status" value="1"/>
</dbReference>
<dbReference type="EMBL" id="BJYG01000005">
    <property type="protein sequence ID" value="GEN62408.1"/>
    <property type="molecule type" value="Genomic_DNA"/>
</dbReference>
<proteinExistence type="inferred from homology"/>